<evidence type="ECO:0000313" key="8">
    <source>
        <dbReference type="Proteomes" id="UP000002051"/>
    </source>
</evidence>
<reference evidence="7" key="3">
    <citation type="submission" date="2015-04" db="UniProtKB">
        <authorList>
            <consortium name="EnsemblPlants"/>
        </authorList>
    </citation>
    <scope>IDENTIFICATION</scope>
    <source>
        <strain evidence="7">cv. Jemalong A17</strain>
    </source>
</reference>
<dbReference type="InterPro" id="IPR051834">
    <property type="entry name" value="RING_finger_E3_ligase"/>
</dbReference>
<evidence type="ECO:0000256" key="4">
    <source>
        <dbReference type="PROSITE-ProRule" id="PRU00175"/>
    </source>
</evidence>
<evidence type="ECO:0000313" key="7">
    <source>
        <dbReference type="EnsemblPlants" id="KEH39368"/>
    </source>
</evidence>
<name>G8A169_MEDTR</name>
<dbReference type="EnsemblPlants" id="KEH39368">
    <property type="protein sequence ID" value="KEH39368"/>
    <property type="gene ID" value="MTR_2g095150"/>
</dbReference>
<evidence type="ECO:0000256" key="3">
    <source>
        <dbReference type="ARBA" id="ARBA00022833"/>
    </source>
</evidence>
<keyword evidence="3" id="KW-0862">Zinc</keyword>
<dbReference type="AlphaFoldDB" id="G8A169"/>
<gene>
    <name evidence="6" type="ordered locus">MTR_2g095150</name>
</gene>
<dbReference type="Pfam" id="PF13639">
    <property type="entry name" value="zf-RING_2"/>
    <property type="match status" value="1"/>
</dbReference>
<dbReference type="PROSITE" id="PS50089">
    <property type="entry name" value="ZF_RING_2"/>
    <property type="match status" value="1"/>
</dbReference>
<dbReference type="PaxDb" id="3880-AES85207"/>
<evidence type="ECO:0000259" key="5">
    <source>
        <dbReference type="PROSITE" id="PS50089"/>
    </source>
</evidence>
<proteinExistence type="predicted"/>
<dbReference type="Proteomes" id="UP000002051">
    <property type="component" value="Chromosome 2"/>
</dbReference>
<evidence type="ECO:0000256" key="2">
    <source>
        <dbReference type="ARBA" id="ARBA00022771"/>
    </source>
</evidence>
<keyword evidence="8" id="KW-1185">Reference proteome</keyword>
<evidence type="ECO:0000256" key="1">
    <source>
        <dbReference type="ARBA" id="ARBA00022723"/>
    </source>
</evidence>
<accession>G8A169</accession>
<dbReference type="SUPFAM" id="SSF57850">
    <property type="entry name" value="RING/U-box"/>
    <property type="match status" value="1"/>
</dbReference>
<dbReference type="InterPro" id="IPR001841">
    <property type="entry name" value="Znf_RING"/>
</dbReference>
<feature type="domain" description="RING-type" evidence="5">
    <location>
        <begin position="16"/>
        <end position="61"/>
    </location>
</feature>
<dbReference type="InterPro" id="IPR013083">
    <property type="entry name" value="Znf_RING/FYVE/PHD"/>
</dbReference>
<dbReference type="HOGENOM" id="CLU_013137_21_5_1"/>
<dbReference type="PANTHER" id="PTHR45931">
    <property type="entry name" value="SI:CH211-59O9.10"/>
    <property type="match status" value="1"/>
</dbReference>
<dbReference type="GO" id="GO:0008270">
    <property type="term" value="F:zinc ion binding"/>
    <property type="evidence" value="ECO:0007669"/>
    <property type="project" value="UniProtKB-KW"/>
</dbReference>
<dbReference type="Gene3D" id="3.30.40.10">
    <property type="entry name" value="Zinc/RING finger domain, C3HC4 (zinc finger)"/>
    <property type="match status" value="1"/>
</dbReference>
<organism evidence="6 8">
    <name type="scientific">Medicago truncatula</name>
    <name type="common">Barrel medic</name>
    <name type="synonym">Medicago tribuloides</name>
    <dbReference type="NCBI Taxonomy" id="3880"/>
    <lineage>
        <taxon>Eukaryota</taxon>
        <taxon>Viridiplantae</taxon>
        <taxon>Streptophyta</taxon>
        <taxon>Embryophyta</taxon>
        <taxon>Tracheophyta</taxon>
        <taxon>Spermatophyta</taxon>
        <taxon>Magnoliopsida</taxon>
        <taxon>eudicotyledons</taxon>
        <taxon>Gunneridae</taxon>
        <taxon>Pentapetalae</taxon>
        <taxon>rosids</taxon>
        <taxon>fabids</taxon>
        <taxon>Fabales</taxon>
        <taxon>Fabaceae</taxon>
        <taxon>Papilionoideae</taxon>
        <taxon>50 kb inversion clade</taxon>
        <taxon>NPAAA clade</taxon>
        <taxon>Hologalegina</taxon>
        <taxon>IRL clade</taxon>
        <taxon>Trifolieae</taxon>
        <taxon>Medicago</taxon>
    </lineage>
</organism>
<protein>
    <submittedName>
        <fullName evidence="6">Zinc finger, C3HC4 type (RING finger) protein</fullName>
    </submittedName>
</protein>
<reference evidence="6 8" key="2">
    <citation type="journal article" date="2014" name="BMC Genomics">
        <title>An improved genome release (version Mt4.0) for the model legume Medicago truncatula.</title>
        <authorList>
            <person name="Tang H."/>
            <person name="Krishnakumar V."/>
            <person name="Bidwell S."/>
            <person name="Rosen B."/>
            <person name="Chan A."/>
            <person name="Zhou S."/>
            <person name="Gentzbittel L."/>
            <person name="Childs K.L."/>
            <person name="Yandell M."/>
            <person name="Gundlach H."/>
            <person name="Mayer K.F."/>
            <person name="Schwartz D.C."/>
            <person name="Town C.D."/>
        </authorList>
    </citation>
    <scope>GENOME REANNOTATION</scope>
    <source>
        <strain evidence="6">A17</strain>
        <strain evidence="7 8">cv. Jemalong A17</strain>
    </source>
</reference>
<dbReference type="EMBL" id="CM001218">
    <property type="protein sequence ID" value="KEH39368.1"/>
    <property type="molecule type" value="Genomic_DNA"/>
</dbReference>
<dbReference type="PANTHER" id="PTHR45931:SF16">
    <property type="entry name" value="RING_U-BOX SUPERFAMILY PROTEIN"/>
    <property type="match status" value="1"/>
</dbReference>
<sequence>MNLFCPLKAYSLPRTCTICMERFHDDDNSDVKVSTMPCGHIFHYNCILQWLQKGHVYPLCR</sequence>
<dbReference type="SMART" id="SM00184">
    <property type="entry name" value="RING"/>
    <property type="match status" value="1"/>
</dbReference>
<keyword evidence="2 4" id="KW-0863">Zinc-finger</keyword>
<keyword evidence="1" id="KW-0479">Metal-binding</keyword>
<reference evidence="6 8" key="1">
    <citation type="journal article" date="2011" name="Nature">
        <title>The Medicago genome provides insight into the evolution of rhizobial symbioses.</title>
        <authorList>
            <person name="Young N.D."/>
            <person name="Debelle F."/>
            <person name="Oldroyd G.E."/>
            <person name="Geurts R."/>
            <person name="Cannon S.B."/>
            <person name="Udvardi M.K."/>
            <person name="Benedito V.A."/>
            <person name="Mayer K.F."/>
            <person name="Gouzy J."/>
            <person name="Schoof H."/>
            <person name="Van de Peer Y."/>
            <person name="Proost S."/>
            <person name="Cook D.R."/>
            <person name="Meyers B.C."/>
            <person name="Spannagl M."/>
            <person name="Cheung F."/>
            <person name="De Mita S."/>
            <person name="Krishnakumar V."/>
            <person name="Gundlach H."/>
            <person name="Zhou S."/>
            <person name="Mudge J."/>
            <person name="Bharti A.K."/>
            <person name="Murray J.D."/>
            <person name="Naoumkina M.A."/>
            <person name="Rosen B."/>
            <person name="Silverstein K.A."/>
            <person name="Tang H."/>
            <person name="Rombauts S."/>
            <person name="Zhao P.X."/>
            <person name="Zhou P."/>
            <person name="Barbe V."/>
            <person name="Bardou P."/>
            <person name="Bechner M."/>
            <person name="Bellec A."/>
            <person name="Berger A."/>
            <person name="Berges H."/>
            <person name="Bidwell S."/>
            <person name="Bisseling T."/>
            <person name="Choisne N."/>
            <person name="Couloux A."/>
            <person name="Denny R."/>
            <person name="Deshpande S."/>
            <person name="Dai X."/>
            <person name="Doyle J.J."/>
            <person name="Dudez A.M."/>
            <person name="Farmer A.D."/>
            <person name="Fouteau S."/>
            <person name="Franken C."/>
            <person name="Gibelin C."/>
            <person name="Gish J."/>
            <person name="Goldstein S."/>
            <person name="Gonzalez A.J."/>
            <person name="Green P.J."/>
            <person name="Hallab A."/>
            <person name="Hartog M."/>
            <person name="Hua A."/>
            <person name="Humphray S.J."/>
            <person name="Jeong D.H."/>
            <person name="Jing Y."/>
            <person name="Jocker A."/>
            <person name="Kenton S.M."/>
            <person name="Kim D.J."/>
            <person name="Klee K."/>
            <person name="Lai H."/>
            <person name="Lang C."/>
            <person name="Lin S."/>
            <person name="Macmil S.L."/>
            <person name="Magdelenat G."/>
            <person name="Matthews L."/>
            <person name="McCorrison J."/>
            <person name="Monaghan E.L."/>
            <person name="Mun J.H."/>
            <person name="Najar F.Z."/>
            <person name="Nicholson C."/>
            <person name="Noirot C."/>
            <person name="O'Bleness M."/>
            <person name="Paule C.R."/>
            <person name="Poulain J."/>
            <person name="Prion F."/>
            <person name="Qin B."/>
            <person name="Qu C."/>
            <person name="Retzel E.F."/>
            <person name="Riddle C."/>
            <person name="Sallet E."/>
            <person name="Samain S."/>
            <person name="Samson N."/>
            <person name="Sanders I."/>
            <person name="Saurat O."/>
            <person name="Scarpelli C."/>
            <person name="Schiex T."/>
            <person name="Segurens B."/>
            <person name="Severin A.J."/>
            <person name="Sherrier D.J."/>
            <person name="Shi R."/>
            <person name="Sims S."/>
            <person name="Singer S.R."/>
            <person name="Sinharoy S."/>
            <person name="Sterck L."/>
            <person name="Viollet A."/>
            <person name="Wang B.B."/>
            <person name="Wang K."/>
            <person name="Wang M."/>
            <person name="Wang X."/>
            <person name="Warfsmann J."/>
            <person name="Weissenbach J."/>
            <person name="White D.D."/>
            <person name="White J.D."/>
            <person name="Wiley G.B."/>
            <person name="Wincker P."/>
            <person name="Xing Y."/>
            <person name="Yang L."/>
            <person name="Yao Z."/>
            <person name="Ying F."/>
            <person name="Zhai J."/>
            <person name="Zhou L."/>
            <person name="Zuber A."/>
            <person name="Denarie J."/>
            <person name="Dixon R.A."/>
            <person name="May G.D."/>
            <person name="Schwartz D.C."/>
            <person name="Rogers J."/>
            <person name="Quetier F."/>
            <person name="Town C.D."/>
            <person name="Roe B.A."/>
        </authorList>
    </citation>
    <scope>NUCLEOTIDE SEQUENCE [LARGE SCALE GENOMIC DNA]</scope>
    <source>
        <strain evidence="6">A17</strain>
        <strain evidence="7 8">cv. Jemalong A17</strain>
    </source>
</reference>
<evidence type="ECO:0000313" key="6">
    <source>
        <dbReference type="EMBL" id="KEH39368.1"/>
    </source>
</evidence>